<gene>
    <name evidence="1" type="ORF">A2531_02115</name>
</gene>
<comment type="caution">
    <text evidence="1">The sequence shown here is derived from an EMBL/GenBank/DDBJ whole genome shotgun (WGS) entry which is preliminary data.</text>
</comment>
<dbReference type="EMBL" id="MFGO01000008">
    <property type="protein sequence ID" value="OGF41464.1"/>
    <property type="molecule type" value="Genomic_DNA"/>
</dbReference>
<evidence type="ECO:0000313" key="2">
    <source>
        <dbReference type="Proteomes" id="UP000177579"/>
    </source>
</evidence>
<accession>A0A1F5TRR3</accession>
<sequence>MVPLTVGAAAQAGDLIKMDGLSSVYYLGADGKRYVFPNEATYFSWYSDFSGVVTVPQSELESYPLGANVTMRAGTKLVKITTNPKVYAVEPGGNLRPIPDETTAAALWGANWNQRIVDVPDAFFTNYTTLTNEVSATAYPAGSLVKYGTGADTYYIDADGMARKIADEAAFMANGFSWDNVVTSTLTMPTAGADITGAETGISDTSEGAGGVAGAGTGLTVALSSATPAAGNIPAGSPNEFLKLSFTAAADGAVNVNSITLTSYNLGTPTYVDSVTFFDEGGLKVGNAKNMNSDGVAVFNFATPFNVPAGTTKTLLVKATIEAGQTSGNFALGVKAVSDIVTNGAVVSGSFPVIGNTKAVVSATIGTVALSNPGLTDVSVEFGEDDVLLASFDLTTANENILWETARFKNGGTNSDSIVSNLRLMINDDEAATAAGLSDKYVTFNLDSFVMNKGETYNVEVYGDIGTTRVLDTVDLYVYDNIDFSFVGQKYGYGVQMTNTLLAAAASGIVATLAAGDFTIDMDKVATPAKDVRAGDNDVVLATMKLTSNGENATLTQMNGSSDNFIITGTGLECNEIENTELRDVDTGVVYDVTVASGTASWTCALTMTDEISFVKGVTRTFQVRTDLKSSTEDSVNYISGDDTLKVTLKSGAISSYLTGDTSDASITNITPSSVTGSIATVKASALTWEVTALTDKTIVPGASDIVIYKSTLEAGASSYIDITSVKLTVSADNGDYTGSFVDSNVSALKLYLDGKLLKTLSNQIADDTDGTATDNYIDFTSLDTTNRRIAAGTKVNLEVIADFASSFATTSTFSLKLATDADVSSKDMDSRAVDETVTNGTSASRSLTLASTGTLKAQIEIDDTKADVDTYILAGAETTHGRYLGEIIFTTANEPVKVKTLLLKRASGATFTSSDVKYVRLYDKDGAMVAEKAPDANGAVNFDTFNYVLPADQATSLFIGVLTKTINKEGDTEGTARQGRSIKFMFDDDTTAITAEGVDSGDAITMTLDDNGTLIDNEYERAAEGVTKETKITGSVLTSIVNTMSDAVLVGGNGKIIGKYKFVFDNGLNRSTTTNEALLAEMKTLVLNVATSTGVLVSGIQAYIDGNSSAKTTAVNVDANGEATISLSTLDGTTEKVDGEVTLVIIGNISGVSTTDYVQTEIDNLATDFTYDGESGYAVDFSNTRLDITEVIGGTASN</sequence>
<dbReference type="AlphaFoldDB" id="A0A1F5TRR3"/>
<proteinExistence type="predicted"/>
<dbReference type="Proteomes" id="UP000177579">
    <property type="component" value="Unassembled WGS sequence"/>
</dbReference>
<organism evidence="1 2">
    <name type="scientific">Candidatus Falkowbacteria bacterium RIFOXYD2_FULL_34_120</name>
    <dbReference type="NCBI Taxonomy" id="1798007"/>
    <lineage>
        <taxon>Bacteria</taxon>
        <taxon>Candidatus Falkowiibacteriota</taxon>
    </lineage>
</organism>
<protein>
    <submittedName>
        <fullName evidence="1">Uncharacterized protein</fullName>
    </submittedName>
</protein>
<reference evidence="1 2" key="1">
    <citation type="journal article" date="2016" name="Nat. Commun.">
        <title>Thousands of microbial genomes shed light on interconnected biogeochemical processes in an aquifer system.</title>
        <authorList>
            <person name="Anantharaman K."/>
            <person name="Brown C.T."/>
            <person name="Hug L.A."/>
            <person name="Sharon I."/>
            <person name="Castelle C.J."/>
            <person name="Probst A.J."/>
            <person name="Thomas B.C."/>
            <person name="Singh A."/>
            <person name="Wilkins M.J."/>
            <person name="Karaoz U."/>
            <person name="Brodie E.L."/>
            <person name="Williams K.H."/>
            <person name="Hubbard S.S."/>
            <person name="Banfield J.F."/>
        </authorList>
    </citation>
    <scope>NUCLEOTIDE SEQUENCE [LARGE SCALE GENOMIC DNA]</scope>
</reference>
<name>A0A1F5TRR3_9BACT</name>
<evidence type="ECO:0000313" key="1">
    <source>
        <dbReference type="EMBL" id="OGF41464.1"/>
    </source>
</evidence>